<dbReference type="AlphaFoldDB" id="A0A5Q2TM45"/>
<feature type="compositionally biased region" description="Polar residues" evidence="1">
    <location>
        <begin position="1"/>
        <end position="10"/>
    </location>
</feature>
<gene>
    <name evidence="2" type="ORF">GI584_14395</name>
</gene>
<dbReference type="EMBL" id="CP045915">
    <property type="protein sequence ID" value="QGH35162.1"/>
    <property type="molecule type" value="Genomic_DNA"/>
</dbReference>
<dbReference type="RefSeq" id="WP_153791636.1">
    <property type="nucleotide sequence ID" value="NZ_CP045915.1"/>
</dbReference>
<dbReference type="Proteomes" id="UP000339690">
    <property type="component" value="Chromosome"/>
</dbReference>
<evidence type="ECO:0000313" key="2">
    <source>
        <dbReference type="EMBL" id="QGH35162.1"/>
    </source>
</evidence>
<evidence type="ECO:0000313" key="3">
    <source>
        <dbReference type="Proteomes" id="UP000339690"/>
    </source>
</evidence>
<feature type="region of interest" description="Disordered" evidence="1">
    <location>
        <begin position="1"/>
        <end position="20"/>
    </location>
</feature>
<protein>
    <submittedName>
        <fullName evidence="2">Uncharacterized protein</fullName>
    </submittedName>
</protein>
<dbReference type="KEGG" id="grc:GI584_14395"/>
<evidence type="ECO:0000256" key="1">
    <source>
        <dbReference type="SAM" id="MobiDB-lite"/>
    </source>
</evidence>
<accession>A0A5Q2TM45</accession>
<reference evidence="2 3" key="1">
    <citation type="submission" date="2019-11" db="EMBL/GenBank/DDBJ databases">
        <title>Gracilibacillus salitolerans sp. nov., a moderate halophile isolated from a saline soil in northwest China.</title>
        <authorList>
            <person name="Gan L."/>
        </authorList>
    </citation>
    <scope>NUCLEOTIDE SEQUENCE [LARGE SCALE GENOMIC DNA]</scope>
    <source>
        <strain evidence="2 3">SCU50</strain>
    </source>
</reference>
<keyword evidence="3" id="KW-1185">Reference proteome</keyword>
<name>A0A5Q2TM45_9BACI</name>
<proteinExistence type="predicted"/>
<organism evidence="2 3">
    <name type="scientific">Gracilibacillus salitolerans</name>
    <dbReference type="NCBI Taxonomy" id="2663022"/>
    <lineage>
        <taxon>Bacteria</taxon>
        <taxon>Bacillati</taxon>
        <taxon>Bacillota</taxon>
        <taxon>Bacilli</taxon>
        <taxon>Bacillales</taxon>
        <taxon>Bacillaceae</taxon>
        <taxon>Gracilibacillus</taxon>
    </lineage>
</organism>
<sequence length="92" mass="10691">MTKNQPSISQRAREKLNKHKHKKGLVHCLEDYNRIYSEGLICVVTELHEEGVEVEEIAKELNRSPMEIIIALLHQSDNQKITKPFATRKRTV</sequence>